<feature type="region of interest" description="Disordered" evidence="1">
    <location>
        <begin position="270"/>
        <end position="313"/>
    </location>
</feature>
<dbReference type="InterPro" id="IPR010657">
    <property type="entry name" value="ImpA_N"/>
</dbReference>
<gene>
    <name evidence="3" type="primary">tssA</name>
    <name evidence="3" type="ORF">LMG32879_002362</name>
</gene>
<dbReference type="InterPro" id="IPR017740">
    <property type="entry name" value="TssA-like"/>
</dbReference>
<dbReference type="NCBIfam" id="TIGR03363">
    <property type="entry name" value="VI_chp_8"/>
    <property type="match status" value="1"/>
</dbReference>
<dbReference type="Pfam" id="PF06812">
    <property type="entry name" value="ImpA_N"/>
    <property type="match status" value="1"/>
</dbReference>
<reference evidence="3" key="1">
    <citation type="submission" date="2023-03" db="EMBL/GenBank/DDBJ databases">
        <authorList>
            <person name="Cleenwerck I."/>
        </authorList>
    </citation>
    <scope>NUCLEOTIDE SEQUENCE</scope>
    <source>
        <strain evidence="3">LMG 32879</strain>
    </source>
</reference>
<evidence type="ECO:0000313" key="4">
    <source>
        <dbReference type="Proteomes" id="UP001176960"/>
    </source>
</evidence>
<evidence type="ECO:0000256" key="1">
    <source>
        <dbReference type="SAM" id="MobiDB-lite"/>
    </source>
</evidence>
<sequence>MSSSAESAFLANIVEPIDPSAPCGADLREETGVDSVYSAIRDARSVARQEERASDDDPERATGLPVEWRTVENLAREALAARTRDLELASWLTEALTRGHGLSGLALGASVISALVETFWDQGLYPSLEADDPEARSFAVSGLSGQDRDGSLIQPIRKTVLFEMGDGRPIAFWEFERASARAASIAQGEQVARINDGLPSLDEMEAVARGPGQQHIASVFQAARQARDAWYEMEACFARACQGSTPAAETPSTSRVSRLLENICKTAQRYVPEPVIPEPDDEPSIDGSPGAHDSSAPVDGAGGHGGGRPMKAQPTRGELLDAVMEIAARFRSIEPHSPFSYTLENAVRRARLTLPDLLREVVADEASRIEILIRLGIQEPEP</sequence>
<evidence type="ECO:0000313" key="3">
    <source>
        <dbReference type="EMBL" id="CAI9121515.1"/>
    </source>
</evidence>
<dbReference type="EMBL" id="CATKSH010000016">
    <property type="protein sequence ID" value="CAI9121515.1"/>
    <property type="molecule type" value="Genomic_DNA"/>
</dbReference>
<dbReference type="RefSeq" id="WP_289843676.1">
    <property type="nucleotide sequence ID" value="NZ_CATKSH010000016.1"/>
</dbReference>
<comment type="caution">
    <text evidence="3">The sequence shown here is derived from an EMBL/GenBank/DDBJ whole genome shotgun (WGS) entry which is preliminary data.</text>
</comment>
<protein>
    <submittedName>
        <fullName evidence="3">Type VI secretion system protein TssA</fullName>
    </submittedName>
</protein>
<keyword evidence="4" id="KW-1185">Reference proteome</keyword>
<dbReference type="Proteomes" id="UP001176960">
    <property type="component" value="Unassembled WGS sequence"/>
</dbReference>
<organism evidence="3 4">
    <name type="scientific">Brytella acorum</name>
    <dbReference type="NCBI Taxonomy" id="2959299"/>
    <lineage>
        <taxon>Bacteria</taxon>
        <taxon>Pseudomonadati</taxon>
        <taxon>Pseudomonadota</taxon>
        <taxon>Alphaproteobacteria</taxon>
        <taxon>Acetobacterales</taxon>
        <taxon>Acetobacteraceae</taxon>
        <taxon>Brytella</taxon>
    </lineage>
</organism>
<dbReference type="PANTHER" id="PTHR37951">
    <property type="entry name" value="CYTOPLASMIC PROTEIN-RELATED"/>
    <property type="match status" value="1"/>
</dbReference>
<evidence type="ECO:0000259" key="2">
    <source>
        <dbReference type="Pfam" id="PF06812"/>
    </source>
</evidence>
<feature type="domain" description="ImpA N-terminal" evidence="2">
    <location>
        <begin position="15"/>
        <end position="143"/>
    </location>
</feature>
<dbReference type="PANTHER" id="PTHR37951:SF1">
    <property type="entry name" value="TYPE VI SECRETION SYSTEM COMPONENT TSSA1"/>
    <property type="match status" value="1"/>
</dbReference>
<name>A0AA35Y4X3_9PROT</name>
<dbReference type="AlphaFoldDB" id="A0AA35Y4X3"/>
<proteinExistence type="predicted"/>
<accession>A0AA35Y4X3</accession>